<dbReference type="EMBL" id="VTHL01000027">
    <property type="protein sequence ID" value="TYZ06230.1"/>
    <property type="molecule type" value="Genomic_DNA"/>
</dbReference>
<accession>A0A5D6UT32</accession>
<protein>
    <submittedName>
        <fullName evidence="1">Uncharacterized protein</fullName>
    </submittedName>
</protein>
<name>A0A5D6UT32_9BACT</name>
<comment type="caution">
    <text evidence="1">The sequence shown here is derived from an EMBL/GenBank/DDBJ whole genome shotgun (WGS) entry which is preliminary data.</text>
</comment>
<evidence type="ECO:0000313" key="1">
    <source>
        <dbReference type="EMBL" id="TYZ06230.1"/>
    </source>
</evidence>
<gene>
    <name evidence="1" type="ORF">FY528_19030</name>
</gene>
<sequence>MMVVRPALFVALQNPNAESLVFEFRLADQILTSVTISRLGWQVLGPSQAIHYVADRYLMTLPLREKMISRDLVVFHVMQAVGIPPAISTSAAA</sequence>
<dbReference type="Proteomes" id="UP000322791">
    <property type="component" value="Unassembled WGS sequence"/>
</dbReference>
<dbReference type="RefSeq" id="WP_149072617.1">
    <property type="nucleotide sequence ID" value="NZ_VTHL01000027.1"/>
</dbReference>
<keyword evidence="2" id="KW-1185">Reference proteome</keyword>
<organism evidence="1 2">
    <name type="scientific">Hymenobacter lutimineralis</name>
    <dbReference type="NCBI Taxonomy" id="2606448"/>
    <lineage>
        <taxon>Bacteria</taxon>
        <taxon>Pseudomonadati</taxon>
        <taxon>Bacteroidota</taxon>
        <taxon>Cytophagia</taxon>
        <taxon>Cytophagales</taxon>
        <taxon>Hymenobacteraceae</taxon>
        <taxon>Hymenobacter</taxon>
    </lineage>
</organism>
<evidence type="ECO:0000313" key="2">
    <source>
        <dbReference type="Proteomes" id="UP000322791"/>
    </source>
</evidence>
<reference evidence="1 2" key="1">
    <citation type="submission" date="2019-08" db="EMBL/GenBank/DDBJ databases">
        <authorList>
            <person name="Seo M.-J."/>
        </authorList>
    </citation>
    <scope>NUCLEOTIDE SEQUENCE [LARGE SCALE GENOMIC DNA]</scope>
    <source>
        <strain evidence="1 2">KIGAM108</strain>
    </source>
</reference>
<dbReference type="AlphaFoldDB" id="A0A5D6UT32"/>
<proteinExistence type="predicted"/>